<dbReference type="EMBL" id="JAAAIM010000094">
    <property type="protein sequence ID" value="KAG0295151.1"/>
    <property type="molecule type" value="Genomic_DNA"/>
</dbReference>
<proteinExistence type="inferred from homology"/>
<dbReference type="InterPro" id="IPR036629">
    <property type="entry name" value="YjbJ_sf"/>
</dbReference>
<feature type="compositionally biased region" description="Polar residues" evidence="2">
    <location>
        <begin position="85"/>
        <end position="99"/>
    </location>
</feature>
<evidence type="ECO:0000313" key="4">
    <source>
        <dbReference type="EMBL" id="KAG0295151.1"/>
    </source>
</evidence>
<dbReference type="SUPFAM" id="SSF69047">
    <property type="entry name" value="Hypothetical protein YjbJ"/>
    <property type="match status" value="1"/>
</dbReference>
<sequence length="120" mass="12239">MAEHITNAFHSIVGGAKHSLGKAVGSEQLAADGAAEKARADARSSTLANQAQAQDARSSTLANQAQAQNTQDTQGQVQGVADNINGPTKETTGAATGNTKLEAEGHFQQAAGDVQRTANQ</sequence>
<feature type="domain" description="CsbD-like" evidence="3">
    <location>
        <begin position="76"/>
        <end position="118"/>
    </location>
</feature>
<feature type="region of interest" description="Disordered" evidence="2">
    <location>
        <begin position="30"/>
        <end position="101"/>
    </location>
</feature>
<evidence type="ECO:0000256" key="1">
    <source>
        <dbReference type="ARBA" id="ARBA00009129"/>
    </source>
</evidence>
<reference evidence="4 5" key="1">
    <citation type="journal article" date="2020" name="Fungal Divers.">
        <title>Resolving the Mortierellaceae phylogeny through synthesis of multi-gene phylogenetics and phylogenomics.</title>
        <authorList>
            <person name="Vandepol N."/>
            <person name="Liber J."/>
            <person name="Desiro A."/>
            <person name="Na H."/>
            <person name="Kennedy M."/>
            <person name="Barry K."/>
            <person name="Grigoriev I.V."/>
            <person name="Miller A.N."/>
            <person name="O'Donnell K."/>
            <person name="Stajich J.E."/>
            <person name="Bonito G."/>
        </authorList>
    </citation>
    <scope>NUCLEOTIDE SEQUENCE [LARGE SCALE GENOMIC DNA]</scope>
    <source>
        <strain evidence="4 5">AD045</strain>
    </source>
</reference>
<evidence type="ECO:0000313" key="5">
    <source>
        <dbReference type="Proteomes" id="UP001194696"/>
    </source>
</evidence>
<dbReference type="InterPro" id="IPR008462">
    <property type="entry name" value="CsbD"/>
</dbReference>
<keyword evidence="5" id="KW-1185">Reference proteome</keyword>
<organism evidence="4 5">
    <name type="scientific">Linnemannia gamsii</name>
    <dbReference type="NCBI Taxonomy" id="64522"/>
    <lineage>
        <taxon>Eukaryota</taxon>
        <taxon>Fungi</taxon>
        <taxon>Fungi incertae sedis</taxon>
        <taxon>Mucoromycota</taxon>
        <taxon>Mortierellomycotina</taxon>
        <taxon>Mortierellomycetes</taxon>
        <taxon>Mortierellales</taxon>
        <taxon>Mortierellaceae</taxon>
        <taxon>Linnemannia</taxon>
    </lineage>
</organism>
<evidence type="ECO:0000259" key="3">
    <source>
        <dbReference type="Pfam" id="PF05532"/>
    </source>
</evidence>
<feature type="compositionally biased region" description="Low complexity" evidence="2">
    <location>
        <begin position="62"/>
        <end position="82"/>
    </location>
</feature>
<comment type="similarity">
    <text evidence="1">Belongs to the UPF0337 (CsbD) family.</text>
</comment>
<feature type="compositionally biased region" description="Polar residues" evidence="2">
    <location>
        <begin position="44"/>
        <end position="61"/>
    </location>
</feature>
<dbReference type="Proteomes" id="UP001194696">
    <property type="component" value="Unassembled WGS sequence"/>
</dbReference>
<protein>
    <recommendedName>
        <fullName evidence="3">CsbD-like domain-containing protein</fullName>
    </recommendedName>
</protein>
<accession>A0ABQ7KDH3</accession>
<name>A0ABQ7KDH3_9FUNG</name>
<gene>
    <name evidence="4" type="ORF">BGZ96_012439</name>
</gene>
<dbReference type="Pfam" id="PF05532">
    <property type="entry name" value="CsbD"/>
    <property type="match status" value="1"/>
</dbReference>
<comment type="caution">
    <text evidence="4">The sequence shown here is derived from an EMBL/GenBank/DDBJ whole genome shotgun (WGS) entry which is preliminary data.</text>
</comment>
<evidence type="ECO:0000256" key="2">
    <source>
        <dbReference type="SAM" id="MobiDB-lite"/>
    </source>
</evidence>